<sequence>MSECNSVSTPVEKGTITTDRSEFIPAIVLYREAIVSLMFLAIVSRPNISYAVGVLSQVSDKPQQYFFDSDYAGDPFSRRSTSEMISMSYGGAASWRSQRQSCIALSTTEAEFIAASEAAKEAIWLGNLLSKLRSVPTIPVLQMGNQSVIRVVKNQSSIAELNI</sequence>
<dbReference type="PANTHER" id="PTHR11439">
    <property type="entry name" value="GAG-POL-RELATED RETROTRANSPOSON"/>
    <property type="match status" value="1"/>
</dbReference>
<gene>
    <name evidence="1" type="ORF">AVEN_9641_1</name>
</gene>
<evidence type="ECO:0000313" key="1">
    <source>
        <dbReference type="EMBL" id="GBM33100.1"/>
    </source>
</evidence>
<dbReference type="OrthoDB" id="430476at2759"/>
<comment type="caution">
    <text evidence="1">The sequence shown here is derived from an EMBL/GenBank/DDBJ whole genome shotgun (WGS) entry which is preliminary data.</text>
</comment>
<reference evidence="1 2" key="1">
    <citation type="journal article" date="2019" name="Sci. Rep.">
        <title>Orb-weaving spider Araneus ventricosus genome elucidates the spidroin gene catalogue.</title>
        <authorList>
            <person name="Kono N."/>
            <person name="Nakamura H."/>
            <person name="Ohtoshi R."/>
            <person name="Moran D.A.P."/>
            <person name="Shinohara A."/>
            <person name="Yoshida Y."/>
            <person name="Fujiwara M."/>
            <person name="Mori M."/>
            <person name="Tomita M."/>
            <person name="Arakawa K."/>
        </authorList>
    </citation>
    <scope>NUCLEOTIDE SEQUENCE [LARGE SCALE GENOMIC DNA]</scope>
</reference>
<protein>
    <recommendedName>
        <fullName evidence="3">Retrovirus-related Pol polyprotein from transposon TNT 1-94</fullName>
    </recommendedName>
</protein>
<evidence type="ECO:0000313" key="2">
    <source>
        <dbReference type="Proteomes" id="UP000499080"/>
    </source>
</evidence>
<organism evidence="1 2">
    <name type="scientific">Araneus ventricosus</name>
    <name type="common">Orbweaver spider</name>
    <name type="synonym">Epeira ventricosa</name>
    <dbReference type="NCBI Taxonomy" id="182803"/>
    <lineage>
        <taxon>Eukaryota</taxon>
        <taxon>Metazoa</taxon>
        <taxon>Ecdysozoa</taxon>
        <taxon>Arthropoda</taxon>
        <taxon>Chelicerata</taxon>
        <taxon>Arachnida</taxon>
        <taxon>Araneae</taxon>
        <taxon>Araneomorphae</taxon>
        <taxon>Entelegynae</taxon>
        <taxon>Araneoidea</taxon>
        <taxon>Araneidae</taxon>
        <taxon>Araneus</taxon>
    </lineage>
</organism>
<name>A0A4Y2EV46_ARAVE</name>
<dbReference type="AlphaFoldDB" id="A0A4Y2EV46"/>
<accession>A0A4Y2EV46</accession>
<dbReference type="CDD" id="cd09272">
    <property type="entry name" value="RNase_HI_RT_Ty1"/>
    <property type="match status" value="1"/>
</dbReference>
<dbReference type="Proteomes" id="UP000499080">
    <property type="component" value="Unassembled WGS sequence"/>
</dbReference>
<dbReference type="EMBL" id="BGPR01000724">
    <property type="protein sequence ID" value="GBM33100.1"/>
    <property type="molecule type" value="Genomic_DNA"/>
</dbReference>
<proteinExistence type="predicted"/>
<keyword evidence="2" id="KW-1185">Reference proteome</keyword>
<evidence type="ECO:0008006" key="3">
    <source>
        <dbReference type="Google" id="ProtNLM"/>
    </source>
</evidence>